<evidence type="ECO:0000256" key="1">
    <source>
        <dbReference type="SAM" id="MobiDB-lite"/>
    </source>
</evidence>
<dbReference type="EMBL" id="MJBS01000112">
    <property type="protein sequence ID" value="OHE93774.1"/>
    <property type="molecule type" value="Genomic_DNA"/>
</dbReference>
<protein>
    <submittedName>
        <fullName evidence="2">Uncharacterized protein</fullName>
    </submittedName>
</protein>
<keyword evidence="3" id="KW-1185">Reference proteome</keyword>
<evidence type="ECO:0000313" key="3">
    <source>
        <dbReference type="Proteomes" id="UP000176998"/>
    </source>
</evidence>
<dbReference type="AlphaFoldDB" id="A0A1G4AXA9"/>
<reference evidence="2 3" key="1">
    <citation type="submission" date="2016-09" db="EMBL/GenBank/DDBJ databases">
        <authorList>
            <person name="Capua I."/>
            <person name="De Benedictis P."/>
            <person name="Joannis T."/>
            <person name="Lombin L.H."/>
            <person name="Cattoli G."/>
        </authorList>
    </citation>
    <scope>NUCLEOTIDE SEQUENCE [LARGE SCALE GENOMIC DNA]</scope>
    <source>
        <strain evidence="2 3">IMI 309357</strain>
    </source>
</reference>
<sequence>LARQSRGVPKPIRFRAAYQTTPSFCAACSAQPIRCAQIFLTNASLPSRRHFTLLLNLESSLTCSSPFASNKSASPEKTPGPNFSHPSITLSDVGPDPGPSSTGQGKPTLHLVFCGCRVLMLVGPDPRSPALFSSPSPLLSLPSSDCSTRFSSWTQSANGESSCLHKRCAPDG</sequence>
<dbReference type="Proteomes" id="UP000176998">
    <property type="component" value="Unassembled WGS sequence"/>
</dbReference>
<gene>
    <name evidence="2" type="ORF">CORC01_10900</name>
</gene>
<dbReference type="GeneID" id="34564037"/>
<feature type="non-terminal residue" evidence="2">
    <location>
        <position position="1"/>
    </location>
</feature>
<proteinExistence type="predicted"/>
<evidence type="ECO:0000313" key="2">
    <source>
        <dbReference type="EMBL" id="OHE93774.1"/>
    </source>
</evidence>
<organism evidence="2 3">
    <name type="scientific">Colletotrichum orchidophilum</name>
    <dbReference type="NCBI Taxonomy" id="1209926"/>
    <lineage>
        <taxon>Eukaryota</taxon>
        <taxon>Fungi</taxon>
        <taxon>Dikarya</taxon>
        <taxon>Ascomycota</taxon>
        <taxon>Pezizomycotina</taxon>
        <taxon>Sordariomycetes</taxon>
        <taxon>Hypocreomycetidae</taxon>
        <taxon>Glomerellales</taxon>
        <taxon>Glomerellaceae</taxon>
        <taxon>Colletotrichum</taxon>
    </lineage>
</organism>
<dbReference type="RefSeq" id="XP_022470938.1">
    <property type="nucleotide sequence ID" value="XM_022622527.1"/>
</dbReference>
<accession>A0A1G4AXA9</accession>
<feature type="region of interest" description="Disordered" evidence="1">
    <location>
        <begin position="68"/>
        <end position="104"/>
    </location>
</feature>
<dbReference type="OrthoDB" id="10455773at2759"/>
<name>A0A1G4AXA9_9PEZI</name>
<comment type="caution">
    <text evidence="2">The sequence shown here is derived from an EMBL/GenBank/DDBJ whole genome shotgun (WGS) entry which is preliminary data.</text>
</comment>